<dbReference type="InterPro" id="IPR044398">
    <property type="entry name" value="Globin-sensor_dom"/>
</dbReference>
<dbReference type="SUPFAM" id="SSF55073">
    <property type="entry name" value="Nucleotide cyclase"/>
    <property type="match status" value="1"/>
</dbReference>
<dbReference type="Gene3D" id="3.30.450.20">
    <property type="entry name" value="PAS domain"/>
    <property type="match status" value="2"/>
</dbReference>
<dbReference type="Pfam" id="PF08448">
    <property type="entry name" value="PAS_4"/>
    <property type="match status" value="1"/>
</dbReference>
<dbReference type="PROSITE" id="PS50887">
    <property type="entry name" value="GGDEF"/>
    <property type="match status" value="1"/>
</dbReference>
<sequence length="864" mass="96102">MPTNALDETVDTIGREIGLDQQEVADRMAFLDLGPDDLALLRELHGLAMEDTDTFSDDFYEHILGFPQLRQLVKDDATIQRLKHSQASYFRSLISGDYEGTYIRDRLRVGLVHQRIGLEPKWYIGAYRKYVAGMFDLLWTQFHAEPERFRAMFNSVLKVVCLDMGLALDTYAHADRRSVVQHQNYLEQVIGGMPAGLIVTDASGRIRSMNTTMQDMLGIPDDALAATPWLESLLPSPELAERMATALASGAPQDGIVVTLDGHADGVRYVEFNIRRTRQADEKILLLIGHDVTFKRQARLRLQESEEFFRLTFSQAAVGIALLSREGRFVRVNRKLTQIVGFTEIELLQRFLYQITYQSDLLENRALFRQLIDGEIRDFQRETRFISKRGNPVWVTVSASAMREAVSGQLRLIVAVEDISRRKEAEEALMRMANHDALTGLPNRILLQDRLSHAISQAQRNGRLVGVMFIDLDRFKHVNDSLGHEAGDQMIIEIARRLSRSLRESDTVARQGGDEFVVVLPDLASSADAALVAQKVLSELFQPLMLSGNELFPTGSIGIALYPRDGQDPTALLKAADTAMYRSKANGGNHFHFYTEDMGMRAEEHLHVEARLQRALQRGELSLHYQPQVDIASGRIVGLEALLRWEADGVEVLPAADFIPLAEETGLIVPIGEWVLATAMRQLADFARMGLAPLRMSVNVSARQFHQQDIAAQVEQLLEASGCDPRALTLEITETLLMESPGTAAEAMLRLSNMGIQLAIDDFCTGYSSLANLKRFPIHGLKIDRSFIADIPGDSDAAAIVHAVIALAGSLKLDVVAVGVESVEQQAFLEAHGCRHMQGYRFGKPVPAAEIERLLRGGCVDAAA</sequence>
<dbReference type="Proteomes" id="UP001163336">
    <property type="component" value="Chromosome"/>
</dbReference>
<dbReference type="SUPFAM" id="SSF55785">
    <property type="entry name" value="PYP-like sensor domain (PAS domain)"/>
    <property type="match status" value="2"/>
</dbReference>
<feature type="domain" description="EAL" evidence="5">
    <location>
        <begin position="605"/>
        <end position="859"/>
    </location>
</feature>
<dbReference type="RefSeq" id="WP_281911511.1">
    <property type="nucleotide sequence ID" value="NZ_AP026966.1"/>
</dbReference>
<dbReference type="EMBL" id="AP026966">
    <property type="protein sequence ID" value="BDT56691.1"/>
    <property type="molecule type" value="Genomic_DNA"/>
</dbReference>
<dbReference type="NCBIfam" id="TIGR00229">
    <property type="entry name" value="sensory_box"/>
    <property type="match status" value="2"/>
</dbReference>
<dbReference type="PROSITE" id="PS50112">
    <property type="entry name" value="PAS"/>
    <property type="match status" value="2"/>
</dbReference>
<dbReference type="InterPro" id="IPR035965">
    <property type="entry name" value="PAS-like_dom_sf"/>
</dbReference>
<dbReference type="InterPro" id="IPR001610">
    <property type="entry name" value="PAC"/>
</dbReference>
<dbReference type="CDD" id="cd01948">
    <property type="entry name" value="EAL"/>
    <property type="match status" value="1"/>
</dbReference>
<dbReference type="InterPro" id="IPR029787">
    <property type="entry name" value="Nucleotide_cyclase"/>
</dbReference>
<dbReference type="InterPro" id="IPR035919">
    <property type="entry name" value="EAL_sf"/>
</dbReference>
<gene>
    <name evidence="7" type="ORF">MasN3_01850</name>
</gene>
<dbReference type="SMART" id="SM00091">
    <property type="entry name" value="PAS"/>
    <property type="match status" value="2"/>
</dbReference>
<dbReference type="PROSITE" id="PS50883">
    <property type="entry name" value="EAL"/>
    <property type="match status" value="1"/>
</dbReference>
<dbReference type="Gene3D" id="3.20.20.450">
    <property type="entry name" value="EAL domain"/>
    <property type="match status" value="1"/>
</dbReference>
<feature type="domain" description="PAC" evidence="4">
    <location>
        <begin position="379"/>
        <end position="431"/>
    </location>
</feature>
<dbReference type="InterPro" id="IPR001633">
    <property type="entry name" value="EAL_dom"/>
</dbReference>
<dbReference type="SUPFAM" id="SSF141868">
    <property type="entry name" value="EAL domain-like"/>
    <property type="match status" value="1"/>
</dbReference>
<proteinExistence type="predicted"/>
<feature type="domain" description="GGDEF" evidence="6">
    <location>
        <begin position="463"/>
        <end position="596"/>
    </location>
</feature>
<protein>
    <recommendedName>
        <fullName evidence="1">Diguanylate cyclase DosC</fullName>
    </recommendedName>
    <alternativeName>
        <fullName evidence="2">Direct oxygen-sensing cyclase</fullName>
    </alternativeName>
</protein>
<evidence type="ECO:0000259" key="3">
    <source>
        <dbReference type="PROSITE" id="PS50112"/>
    </source>
</evidence>
<dbReference type="Pfam" id="PF13426">
    <property type="entry name" value="PAS_9"/>
    <property type="match status" value="1"/>
</dbReference>
<dbReference type="InterPro" id="IPR012292">
    <property type="entry name" value="Globin/Proto"/>
</dbReference>
<dbReference type="PANTHER" id="PTHR44757:SF2">
    <property type="entry name" value="BIOFILM ARCHITECTURE MAINTENANCE PROTEIN MBAA"/>
    <property type="match status" value="1"/>
</dbReference>
<dbReference type="InterPro" id="IPR000014">
    <property type="entry name" value="PAS"/>
</dbReference>
<dbReference type="CDD" id="cd01949">
    <property type="entry name" value="GGDEF"/>
    <property type="match status" value="1"/>
</dbReference>
<feature type="domain" description="PAS" evidence="3">
    <location>
        <begin position="182"/>
        <end position="224"/>
    </location>
</feature>
<dbReference type="Pfam" id="PF00990">
    <property type="entry name" value="GGDEF"/>
    <property type="match status" value="1"/>
</dbReference>
<evidence type="ECO:0000256" key="2">
    <source>
        <dbReference type="ARBA" id="ARBA00029839"/>
    </source>
</evidence>
<dbReference type="InterPro" id="IPR052155">
    <property type="entry name" value="Biofilm_reg_signaling"/>
</dbReference>
<evidence type="ECO:0000259" key="5">
    <source>
        <dbReference type="PROSITE" id="PS50883"/>
    </source>
</evidence>
<keyword evidence="8" id="KW-1185">Reference proteome</keyword>
<reference evidence="7" key="1">
    <citation type="submission" date="2022-11" db="EMBL/GenBank/DDBJ databases">
        <title>Isolation and characterization of PLA-degrading bacterium Massilia sp. from Antarctic soil.</title>
        <authorList>
            <person name="Sato K."/>
            <person name="Gomez-Fuentes C."/>
            <person name="Ahmad S.A."/>
            <person name="Zulkharnain A."/>
        </authorList>
    </citation>
    <scope>NUCLEOTIDE SEQUENCE</scope>
    <source>
        <strain evidence="7">N-3</strain>
    </source>
</reference>
<feature type="domain" description="PAS" evidence="3">
    <location>
        <begin position="305"/>
        <end position="375"/>
    </location>
</feature>
<dbReference type="PANTHER" id="PTHR44757">
    <property type="entry name" value="DIGUANYLATE CYCLASE DGCP"/>
    <property type="match status" value="1"/>
</dbReference>
<dbReference type="SMART" id="SM00086">
    <property type="entry name" value="PAC"/>
    <property type="match status" value="1"/>
</dbReference>
<organism evidence="7 8">
    <name type="scientific">Massilia varians</name>
    <dbReference type="NCBI Taxonomy" id="457921"/>
    <lineage>
        <taxon>Bacteria</taxon>
        <taxon>Pseudomonadati</taxon>
        <taxon>Pseudomonadota</taxon>
        <taxon>Betaproteobacteria</taxon>
        <taxon>Burkholderiales</taxon>
        <taxon>Oxalobacteraceae</taxon>
        <taxon>Telluria group</taxon>
        <taxon>Massilia</taxon>
    </lineage>
</organism>
<dbReference type="SUPFAM" id="SSF46458">
    <property type="entry name" value="Globin-like"/>
    <property type="match status" value="1"/>
</dbReference>
<dbReference type="NCBIfam" id="TIGR00254">
    <property type="entry name" value="GGDEF"/>
    <property type="match status" value="1"/>
</dbReference>
<evidence type="ECO:0000259" key="4">
    <source>
        <dbReference type="PROSITE" id="PS50113"/>
    </source>
</evidence>
<dbReference type="InterPro" id="IPR000160">
    <property type="entry name" value="GGDEF_dom"/>
</dbReference>
<dbReference type="SMART" id="SM00267">
    <property type="entry name" value="GGDEF"/>
    <property type="match status" value="1"/>
</dbReference>
<dbReference type="Gene3D" id="3.30.70.270">
    <property type="match status" value="1"/>
</dbReference>
<dbReference type="InterPro" id="IPR043128">
    <property type="entry name" value="Rev_trsase/Diguanyl_cyclase"/>
</dbReference>
<dbReference type="Pfam" id="PF11563">
    <property type="entry name" value="Protoglobin"/>
    <property type="match status" value="1"/>
</dbReference>
<dbReference type="InterPro" id="IPR000700">
    <property type="entry name" value="PAS-assoc_C"/>
</dbReference>
<dbReference type="PROSITE" id="PS50113">
    <property type="entry name" value="PAC"/>
    <property type="match status" value="1"/>
</dbReference>
<dbReference type="CDD" id="cd00130">
    <property type="entry name" value="PAS"/>
    <property type="match status" value="2"/>
</dbReference>
<dbReference type="Pfam" id="PF00563">
    <property type="entry name" value="EAL"/>
    <property type="match status" value="1"/>
</dbReference>
<evidence type="ECO:0000313" key="7">
    <source>
        <dbReference type="EMBL" id="BDT56691.1"/>
    </source>
</evidence>
<evidence type="ECO:0000256" key="1">
    <source>
        <dbReference type="ARBA" id="ARBA00015125"/>
    </source>
</evidence>
<evidence type="ECO:0000313" key="8">
    <source>
        <dbReference type="Proteomes" id="UP001163336"/>
    </source>
</evidence>
<evidence type="ECO:0000259" key="6">
    <source>
        <dbReference type="PROSITE" id="PS50887"/>
    </source>
</evidence>
<name>A0ABN6T347_9BURK</name>
<dbReference type="Gene3D" id="1.10.490.10">
    <property type="entry name" value="Globins"/>
    <property type="match status" value="1"/>
</dbReference>
<dbReference type="SMART" id="SM00052">
    <property type="entry name" value="EAL"/>
    <property type="match status" value="1"/>
</dbReference>
<dbReference type="InterPro" id="IPR013656">
    <property type="entry name" value="PAS_4"/>
</dbReference>
<dbReference type="InterPro" id="IPR009050">
    <property type="entry name" value="Globin-like_sf"/>
</dbReference>
<accession>A0ABN6T347</accession>